<dbReference type="EMBL" id="BSXW01000336">
    <property type="protein sequence ID" value="GMF19187.1"/>
    <property type="molecule type" value="Genomic_DNA"/>
</dbReference>
<organism evidence="2 3">
    <name type="scientific">Phytophthora lilii</name>
    <dbReference type="NCBI Taxonomy" id="2077276"/>
    <lineage>
        <taxon>Eukaryota</taxon>
        <taxon>Sar</taxon>
        <taxon>Stramenopiles</taxon>
        <taxon>Oomycota</taxon>
        <taxon>Peronosporomycetes</taxon>
        <taxon>Peronosporales</taxon>
        <taxon>Peronosporaceae</taxon>
        <taxon>Phytophthora</taxon>
    </lineage>
</organism>
<proteinExistence type="predicted"/>
<sequence length="74" mass="7897">MAELPSTDAASNWSRYLAVEQIDRTADQSLRSVDEEGNEKAAAEEKGSEAAVLDKMSTGATKLKLPKAAMNLQG</sequence>
<gene>
    <name evidence="2" type="ORF">Plil01_000729600</name>
</gene>
<feature type="compositionally biased region" description="Basic and acidic residues" evidence="1">
    <location>
        <begin position="29"/>
        <end position="48"/>
    </location>
</feature>
<dbReference type="Proteomes" id="UP001165083">
    <property type="component" value="Unassembled WGS sequence"/>
</dbReference>
<accession>A0A9W6TNX1</accession>
<comment type="caution">
    <text evidence="2">The sequence shown here is derived from an EMBL/GenBank/DDBJ whole genome shotgun (WGS) entry which is preliminary data.</text>
</comment>
<evidence type="ECO:0000313" key="3">
    <source>
        <dbReference type="Proteomes" id="UP001165083"/>
    </source>
</evidence>
<protein>
    <submittedName>
        <fullName evidence="2">Unnamed protein product</fullName>
    </submittedName>
</protein>
<reference evidence="2" key="1">
    <citation type="submission" date="2023-04" db="EMBL/GenBank/DDBJ databases">
        <title>Phytophthora lilii NBRC 32176.</title>
        <authorList>
            <person name="Ichikawa N."/>
            <person name="Sato H."/>
            <person name="Tonouchi N."/>
        </authorList>
    </citation>
    <scope>NUCLEOTIDE SEQUENCE</scope>
    <source>
        <strain evidence="2">NBRC 32176</strain>
    </source>
</reference>
<dbReference type="AlphaFoldDB" id="A0A9W6TNX1"/>
<name>A0A9W6TNX1_9STRA</name>
<keyword evidence="3" id="KW-1185">Reference proteome</keyword>
<evidence type="ECO:0000256" key="1">
    <source>
        <dbReference type="SAM" id="MobiDB-lite"/>
    </source>
</evidence>
<feature type="region of interest" description="Disordered" evidence="1">
    <location>
        <begin position="29"/>
        <end position="50"/>
    </location>
</feature>
<evidence type="ECO:0000313" key="2">
    <source>
        <dbReference type="EMBL" id="GMF19187.1"/>
    </source>
</evidence>